<organism evidence="6 7">
    <name type="scientific">Streptomyces wuyuanensis</name>
    <dbReference type="NCBI Taxonomy" id="1196353"/>
    <lineage>
        <taxon>Bacteria</taxon>
        <taxon>Bacillati</taxon>
        <taxon>Actinomycetota</taxon>
        <taxon>Actinomycetes</taxon>
        <taxon>Kitasatosporales</taxon>
        <taxon>Streptomycetaceae</taxon>
        <taxon>Streptomyces</taxon>
    </lineage>
</organism>
<feature type="zinc finger region" description="dksA C4-type" evidence="4">
    <location>
        <begin position="105"/>
        <end position="129"/>
    </location>
</feature>
<dbReference type="PANTHER" id="PTHR33823:SF4">
    <property type="entry name" value="GENERAL STRESS PROTEIN 16O"/>
    <property type="match status" value="1"/>
</dbReference>
<dbReference type="GO" id="GO:0008270">
    <property type="term" value="F:zinc ion binding"/>
    <property type="evidence" value="ECO:0007669"/>
    <property type="project" value="UniProtKB-KW"/>
</dbReference>
<keyword evidence="7" id="KW-1185">Reference proteome</keyword>
<evidence type="ECO:0000313" key="7">
    <source>
        <dbReference type="Proteomes" id="UP000199063"/>
    </source>
</evidence>
<dbReference type="RefSeq" id="WP_404204223.1">
    <property type="nucleotide sequence ID" value="NZ_FNHI01000009.1"/>
</dbReference>
<dbReference type="SUPFAM" id="SSF57716">
    <property type="entry name" value="Glucocorticoid receptor-like (DNA-binding domain)"/>
    <property type="match status" value="1"/>
</dbReference>
<dbReference type="Gene3D" id="1.20.120.910">
    <property type="entry name" value="DksA, coiled-coil domain"/>
    <property type="match status" value="1"/>
</dbReference>
<dbReference type="GeneID" id="40830434"/>
<evidence type="ECO:0000256" key="4">
    <source>
        <dbReference type="PROSITE-ProRule" id="PRU00510"/>
    </source>
</evidence>
<dbReference type="Pfam" id="PF01258">
    <property type="entry name" value="zf-dskA_traR"/>
    <property type="match status" value="1"/>
</dbReference>
<sequence length="137" mass="15289">MHHQTIGDHDTVVPARAPTTAAQNPVLEAGDLVALRENLHEQYLFRQEQLRQIGSSAPSRADDLLAQQAPSQLEVRVKVAASARMVLADVEAALRRMDEGRYGACHLCRRPIARERLLIVPQARYCSRCQQVREAGQ</sequence>
<dbReference type="PANTHER" id="PTHR33823">
    <property type="entry name" value="RNA POLYMERASE-BINDING TRANSCRIPTION FACTOR DKSA-RELATED"/>
    <property type="match status" value="1"/>
</dbReference>
<evidence type="ECO:0000256" key="3">
    <source>
        <dbReference type="ARBA" id="ARBA00022833"/>
    </source>
</evidence>
<keyword evidence="1" id="KW-0479">Metal-binding</keyword>
<name>A0A1G9TZ46_9ACTN</name>
<gene>
    <name evidence="6" type="ORF">SAMN05444921_109198</name>
</gene>
<dbReference type="STRING" id="1196353.SAMN05444921_109198"/>
<keyword evidence="3" id="KW-0862">Zinc</keyword>
<evidence type="ECO:0000256" key="1">
    <source>
        <dbReference type="ARBA" id="ARBA00022723"/>
    </source>
</evidence>
<evidence type="ECO:0000313" key="6">
    <source>
        <dbReference type="EMBL" id="SDM52956.1"/>
    </source>
</evidence>
<keyword evidence="2" id="KW-0863">Zinc-finger</keyword>
<dbReference type="EMBL" id="FNHI01000009">
    <property type="protein sequence ID" value="SDM52956.1"/>
    <property type="molecule type" value="Genomic_DNA"/>
</dbReference>
<evidence type="ECO:0000256" key="2">
    <source>
        <dbReference type="ARBA" id="ARBA00022771"/>
    </source>
</evidence>
<accession>A0A1G9TZ46</accession>
<evidence type="ECO:0000259" key="5">
    <source>
        <dbReference type="Pfam" id="PF01258"/>
    </source>
</evidence>
<dbReference type="PROSITE" id="PS51128">
    <property type="entry name" value="ZF_DKSA_2"/>
    <property type="match status" value="1"/>
</dbReference>
<dbReference type="Proteomes" id="UP000199063">
    <property type="component" value="Unassembled WGS sequence"/>
</dbReference>
<feature type="domain" description="Zinc finger DksA/TraR C4-type" evidence="5">
    <location>
        <begin position="100"/>
        <end position="134"/>
    </location>
</feature>
<dbReference type="AlphaFoldDB" id="A0A1G9TZ46"/>
<dbReference type="InterPro" id="IPR000962">
    <property type="entry name" value="Znf_DskA_TraR"/>
</dbReference>
<proteinExistence type="predicted"/>
<protein>
    <submittedName>
        <fullName evidence="6">RNA polymerase-binding transcription factor DksA</fullName>
    </submittedName>
</protein>
<reference evidence="7" key="1">
    <citation type="submission" date="2016-10" db="EMBL/GenBank/DDBJ databases">
        <authorList>
            <person name="Varghese N."/>
            <person name="Submissions S."/>
        </authorList>
    </citation>
    <scope>NUCLEOTIDE SEQUENCE [LARGE SCALE GENOMIC DNA]</scope>
    <source>
        <strain evidence="7">CGMCC 4.7042</strain>
    </source>
</reference>